<dbReference type="Pfam" id="PF05949">
    <property type="entry name" value="DUF881"/>
    <property type="match status" value="1"/>
</dbReference>
<dbReference type="PANTHER" id="PTHR37313:SF2">
    <property type="entry name" value="UPF0749 PROTEIN YLXX"/>
    <property type="match status" value="1"/>
</dbReference>
<keyword evidence="2" id="KW-0175">Coiled coil</keyword>
<protein>
    <submittedName>
        <fullName evidence="4">DUF881 domain-containing protein</fullName>
    </submittedName>
</protein>
<organism evidence="4 5">
    <name type="scientific">Tenggerimyces flavus</name>
    <dbReference type="NCBI Taxonomy" id="1708749"/>
    <lineage>
        <taxon>Bacteria</taxon>
        <taxon>Bacillati</taxon>
        <taxon>Actinomycetota</taxon>
        <taxon>Actinomycetes</taxon>
        <taxon>Propionibacteriales</taxon>
        <taxon>Nocardioidaceae</taxon>
        <taxon>Tenggerimyces</taxon>
    </lineage>
</organism>
<dbReference type="EMBL" id="JBHRZH010000017">
    <property type="protein sequence ID" value="MFC3763104.1"/>
    <property type="molecule type" value="Genomic_DNA"/>
</dbReference>
<reference evidence="5" key="1">
    <citation type="journal article" date="2019" name="Int. J. Syst. Evol. Microbiol.">
        <title>The Global Catalogue of Microorganisms (GCM) 10K type strain sequencing project: providing services to taxonomists for standard genome sequencing and annotation.</title>
        <authorList>
            <consortium name="The Broad Institute Genomics Platform"/>
            <consortium name="The Broad Institute Genome Sequencing Center for Infectious Disease"/>
            <person name="Wu L."/>
            <person name="Ma J."/>
        </authorList>
    </citation>
    <scope>NUCLEOTIDE SEQUENCE [LARGE SCALE GENOMIC DNA]</scope>
    <source>
        <strain evidence="5">CGMCC 4.7241</strain>
    </source>
</reference>
<feature type="region of interest" description="Disordered" evidence="3">
    <location>
        <begin position="224"/>
        <end position="249"/>
    </location>
</feature>
<sequence length="249" mass="26307">MKITNPAWRRLVRAFRPHVSRSQIAGAVLLALLGFAAAVQVRALRTDSGYPGTASRTELIQVLDGLQQKSRSLESEISEAEQVRARLTSDKDKTSTAIEQADERAVTLGILAGTLPAAGPGIKLTISGSGDAIYAALILNTIEELRDAGAEAIEINDQVRVVASSYMLDGQGGIVVDQSLIPPPYTIEAIGDPRTLATAMRIPGGVVDSVDDKGGHVQVSELDDTAINTVHRPRPPRFAKPAPDGEGGD</sequence>
<gene>
    <name evidence="4" type="ORF">ACFOUW_19840</name>
</gene>
<evidence type="ECO:0000256" key="2">
    <source>
        <dbReference type="SAM" id="Coils"/>
    </source>
</evidence>
<evidence type="ECO:0000256" key="3">
    <source>
        <dbReference type="SAM" id="MobiDB-lite"/>
    </source>
</evidence>
<dbReference type="RefSeq" id="WP_205119814.1">
    <property type="nucleotide sequence ID" value="NZ_JAFBCM010000001.1"/>
</dbReference>
<dbReference type="InterPro" id="IPR010273">
    <property type="entry name" value="DUF881"/>
</dbReference>
<proteinExistence type="inferred from homology"/>
<comment type="similarity">
    <text evidence="1">Belongs to the UPF0749 family.</text>
</comment>
<evidence type="ECO:0000313" key="5">
    <source>
        <dbReference type="Proteomes" id="UP001595699"/>
    </source>
</evidence>
<name>A0ABV7YGC5_9ACTN</name>
<evidence type="ECO:0000313" key="4">
    <source>
        <dbReference type="EMBL" id="MFC3763104.1"/>
    </source>
</evidence>
<feature type="coiled-coil region" evidence="2">
    <location>
        <begin position="56"/>
        <end position="90"/>
    </location>
</feature>
<dbReference type="Gene3D" id="3.30.70.1880">
    <property type="entry name" value="Protein of unknown function DUF881"/>
    <property type="match status" value="1"/>
</dbReference>
<dbReference type="Proteomes" id="UP001595699">
    <property type="component" value="Unassembled WGS sequence"/>
</dbReference>
<dbReference type="PANTHER" id="PTHR37313">
    <property type="entry name" value="UPF0749 PROTEIN RV1825"/>
    <property type="match status" value="1"/>
</dbReference>
<accession>A0ABV7YGC5</accession>
<keyword evidence="5" id="KW-1185">Reference proteome</keyword>
<evidence type="ECO:0000256" key="1">
    <source>
        <dbReference type="ARBA" id="ARBA00009108"/>
    </source>
</evidence>
<comment type="caution">
    <text evidence="4">The sequence shown here is derived from an EMBL/GenBank/DDBJ whole genome shotgun (WGS) entry which is preliminary data.</text>
</comment>